<dbReference type="Gene3D" id="3.30.70.270">
    <property type="match status" value="1"/>
</dbReference>
<keyword evidence="6" id="KW-1185">Reference proteome</keyword>
<dbReference type="InterPro" id="IPR050469">
    <property type="entry name" value="Diguanylate_Cyclase"/>
</dbReference>
<dbReference type="PANTHER" id="PTHR45138">
    <property type="entry name" value="REGULATORY COMPONENTS OF SENSORY TRANSDUCTION SYSTEM"/>
    <property type="match status" value="1"/>
</dbReference>
<evidence type="ECO:0000313" key="6">
    <source>
        <dbReference type="Proteomes" id="UP000321248"/>
    </source>
</evidence>
<proteinExistence type="predicted"/>
<organism evidence="5 6">
    <name type="scientific">Alkalisalibacterium limincola</name>
    <dbReference type="NCBI Taxonomy" id="2699169"/>
    <lineage>
        <taxon>Bacteria</taxon>
        <taxon>Pseudomonadati</taxon>
        <taxon>Pseudomonadota</taxon>
        <taxon>Gammaproteobacteria</taxon>
        <taxon>Lysobacterales</taxon>
        <taxon>Lysobacteraceae</taxon>
        <taxon>Alkalisalibacterium</taxon>
    </lineage>
</organism>
<dbReference type="EMBL" id="VRTS01000001">
    <property type="protein sequence ID" value="TXK65850.1"/>
    <property type="molecule type" value="Genomic_DNA"/>
</dbReference>
<dbReference type="Proteomes" id="UP000321248">
    <property type="component" value="Unassembled WGS sequence"/>
</dbReference>
<dbReference type="PROSITE" id="PS50887">
    <property type="entry name" value="GGDEF"/>
    <property type="match status" value="1"/>
</dbReference>
<evidence type="ECO:0000313" key="5">
    <source>
        <dbReference type="EMBL" id="TXK65850.1"/>
    </source>
</evidence>
<reference evidence="5 6" key="1">
    <citation type="submission" date="2019-08" db="EMBL/GenBank/DDBJ databases">
        <authorList>
            <person name="Karlyshev A.V."/>
        </authorList>
    </citation>
    <scope>NUCLEOTIDE SEQUENCE [LARGE SCALE GENOMIC DNA]</scope>
    <source>
        <strain evidence="5 6">Alg18-2.2</strain>
    </source>
</reference>
<evidence type="ECO:0000256" key="3">
    <source>
        <dbReference type="SAM" id="MobiDB-lite"/>
    </source>
</evidence>
<dbReference type="GO" id="GO:0052621">
    <property type="term" value="F:diguanylate cyclase activity"/>
    <property type="evidence" value="ECO:0007669"/>
    <property type="project" value="UniProtKB-EC"/>
</dbReference>
<dbReference type="GO" id="GO:0043709">
    <property type="term" value="P:cell adhesion involved in single-species biofilm formation"/>
    <property type="evidence" value="ECO:0007669"/>
    <property type="project" value="TreeGrafter"/>
</dbReference>
<dbReference type="EC" id="2.7.7.65" evidence="1"/>
<feature type="domain" description="GGDEF" evidence="4">
    <location>
        <begin position="1"/>
        <end position="126"/>
    </location>
</feature>
<dbReference type="GO" id="GO:1902201">
    <property type="term" value="P:negative regulation of bacterial-type flagellum-dependent cell motility"/>
    <property type="evidence" value="ECO:0007669"/>
    <property type="project" value="TreeGrafter"/>
</dbReference>
<feature type="compositionally biased region" description="Basic and acidic residues" evidence="3">
    <location>
        <begin position="133"/>
        <end position="147"/>
    </location>
</feature>
<dbReference type="InterPro" id="IPR029787">
    <property type="entry name" value="Nucleotide_cyclase"/>
</dbReference>
<dbReference type="CDD" id="cd01949">
    <property type="entry name" value="GGDEF"/>
    <property type="match status" value="1"/>
</dbReference>
<dbReference type="SMART" id="SM00267">
    <property type="entry name" value="GGDEF"/>
    <property type="match status" value="1"/>
</dbReference>
<dbReference type="PANTHER" id="PTHR45138:SF9">
    <property type="entry name" value="DIGUANYLATE CYCLASE DGCM-RELATED"/>
    <property type="match status" value="1"/>
</dbReference>
<dbReference type="SUPFAM" id="SSF55073">
    <property type="entry name" value="Nucleotide cyclase"/>
    <property type="match status" value="1"/>
</dbReference>
<dbReference type="InterPro" id="IPR043128">
    <property type="entry name" value="Rev_trsase/Diguanyl_cyclase"/>
</dbReference>
<comment type="catalytic activity">
    <reaction evidence="2">
        <text>2 GTP = 3',3'-c-di-GMP + 2 diphosphate</text>
        <dbReference type="Rhea" id="RHEA:24898"/>
        <dbReference type="ChEBI" id="CHEBI:33019"/>
        <dbReference type="ChEBI" id="CHEBI:37565"/>
        <dbReference type="ChEBI" id="CHEBI:58805"/>
        <dbReference type="EC" id="2.7.7.65"/>
    </reaction>
</comment>
<accession>A0A5C8KX83</accession>
<name>A0A5C8KX83_9GAMM</name>
<dbReference type="InterPro" id="IPR000160">
    <property type="entry name" value="GGDEF_dom"/>
</dbReference>
<dbReference type="NCBIfam" id="TIGR00254">
    <property type="entry name" value="GGDEF"/>
    <property type="match status" value="1"/>
</dbReference>
<evidence type="ECO:0000259" key="4">
    <source>
        <dbReference type="PROSITE" id="PS50887"/>
    </source>
</evidence>
<evidence type="ECO:0000256" key="1">
    <source>
        <dbReference type="ARBA" id="ARBA00012528"/>
    </source>
</evidence>
<dbReference type="AlphaFoldDB" id="A0A5C8KX83"/>
<dbReference type="GO" id="GO:0005886">
    <property type="term" value="C:plasma membrane"/>
    <property type="evidence" value="ECO:0007669"/>
    <property type="project" value="TreeGrafter"/>
</dbReference>
<protein>
    <recommendedName>
        <fullName evidence="1">diguanylate cyclase</fullName>
        <ecNumber evidence="1">2.7.7.65</ecNumber>
    </recommendedName>
</protein>
<dbReference type="OrthoDB" id="9803824at2"/>
<dbReference type="Pfam" id="PF00990">
    <property type="entry name" value="GGDEF"/>
    <property type="match status" value="1"/>
</dbReference>
<gene>
    <name evidence="5" type="ORF">FU658_01780</name>
</gene>
<evidence type="ECO:0000256" key="2">
    <source>
        <dbReference type="ARBA" id="ARBA00034247"/>
    </source>
</evidence>
<sequence length="147" mass="16551">MGRHRHRPLQGHHDRFGHEAGDVVIRDLAELVQARVRKRDRLYRMGGEEFLLLLDGVEAGALHQVLDTLRETIHDELDVPGGRITVSIGGALPLPGEDWRPWLSRADAAMYDAKQGGRNQVRVFGSNTPVQRPDPRADRRREAVDSP</sequence>
<comment type="caution">
    <text evidence="5">The sequence shown here is derived from an EMBL/GenBank/DDBJ whole genome shotgun (WGS) entry which is preliminary data.</text>
</comment>
<feature type="region of interest" description="Disordered" evidence="3">
    <location>
        <begin position="123"/>
        <end position="147"/>
    </location>
</feature>